<evidence type="ECO:0000313" key="3">
    <source>
        <dbReference type="Proteomes" id="UP000760494"/>
    </source>
</evidence>
<dbReference type="EMBL" id="CABFJX010000010">
    <property type="protein sequence ID" value="VTT57280.1"/>
    <property type="molecule type" value="Genomic_DNA"/>
</dbReference>
<protein>
    <recommendedName>
        <fullName evidence="4">Secreted protein</fullName>
    </recommendedName>
</protein>
<keyword evidence="1" id="KW-0732">Signal</keyword>
<dbReference type="AlphaFoldDB" id="A0A9Q9RAV0"/>
<name>A0A9Q9RAV0_FUSFU</name>
<gene>
    <name evidence="2" type="ORF">C2S_13585</name>
</gene>
<sequence length="98" mass="10412">MTVHWAYVGLGLVQSLSFIGPVRAQYIVSYSAVVLCTSSAIQTDGVSEPSLICTYTTRNSGATLSLKCCLPHELSGNHELERGAMSHATALTPLLFPA</sequence>
<evidence type="ECO:0000313" key="2">
    <source>
        <dbReference type="EMBL" id="VTT57280.1"/>
    </source>
</evidence>
<feature type="signal peptide" evidence="1">
    <location>
        <begin position="1"/>
        <end position="24"/>
    </location>
</feature>
<accession>A0A9Q9RAV0</accession>
<dbReference type="Proteomes" id="UP000760494">
    <property type="component" value="Unassembled WGS sequence"/>
</dbReference>
<comment type="caution">
    <text evidence="2">The sequence shown here is derived from an EMBL/GenBank/DDBJ whole genome shotgun (WGS) entry which is preliminary data.</text>
</comment>
<organism evidence="2 3">
    <name type="scientific">Fusarium fujikuroi</name>
    <name type="common">Bakanae and foot rot disease fungus</name>
    <name type="synonym">Gibberella fujikuroi</name>
    <dbReference type="NCBI Taxonomy" id="5127"/>
    <lineage>
        <taxon>Eukaryota</taxon>
        <taxon>Fungi</taxon>
        <taxon>Dikarya</taxon>
        <taxon>Ascomycota</taxon>
        <taxon>Pezizomycotina</taxon>
        <taxon>Sordariomycetes</taxon>
        <taxon>Hypocreomycetidae</taxon>
        <taxon>Hypocreales</taxon>
        <taxon>Nectriaceae</taxon>
        <taxon>Fusarium</taxon>
        <taxon>Fusarium fujikuroi species complex</taxon>
    </lineage>
</organism>
<reference evidence="2" key="1">
    <citation type="submission" date="2019-05" db="EMBL/GenBank/DDBJ databases">
        <authorList>
            <person name="Piombo E."/>
        </authorList>
    </citation>
    <scope>NUCLEOTIDE SEQUENCE</scope>
    <source>
        <strain evidence="2">C2S</strain>
    </source>
</reference>
<evidence type="ECO:0008006" key="4">
    <source>
        <dbReference type="Google" id="ProtNLM"/>
    </source>
</evidence>
<evidence type="ECO:0000256" key="1">
    <source>
        <dbReference type="SAM" id="SignalP"/>
    </source>
</evidence>
<feature type="chain" id="PRO_5040375685" description="Secreted protein" evidence="1">
    <location>
        <begin position="25"/>
        <end position="98"/>
    </location>
</feature>
<proteinExistence type="predicted"/>